<dbReference type="AlphaFoldDB" id="A0A3B0BQG1"/>
<comment type="function">
    <text evidence="1 4">Transaldolase is important for the balance of metabolites in the pentose-phosphate pathway.</text>
</comment>
<keyword evidence="6" id="KW-1185">Reference proteome</keyword>
<dbReference type="SUPFAM" id="SSF51569">
    <property type="entry name" value="Aldolase"/>
    <property type="match status" value="1"/>
</dbReference>
<dbReference type="GO" id="GO:0005975">
    <property type="term" value="P:carbohydrate metabolic process"/>
    <property type="evidence" value="ECO:0007669"/>
    <property type="project" value="InterPro"/>
</dbReference>
<evidence type="ECO:0000313" key="6">
    <source>
        <dbReference type="Proteomes" id="UP000270343"/>
    </source>
</evidence>
<comment type="similarity">
    <text evidence="2 4">Belongs to the transaldolase family. Type 2 subfamily.</text>
</comment>
<dbReference type="OrthoDB" id="3998872at2"/>
<dbReference type="Gene3D" id="3.20.20.70">
    <property type="entry name" value="Aldolase class I"/>
    <property type="match status" value="1"/>
</dbReference>
<dbReference type="InterPro" id="IPR004732">
    <property type="entry name" value="Transaldolase_2"/>
</dbReference>
<dbReference type="EC" id="2.2.1.2" evidence="4"/>
<evidence type="ECO:0000256" key="2">
    <source>
        <dbReference type="ARBA" id="ARBA00008426"/>
    </source>
</evidence>
<proteinExistence type="inferred from homology"/>
<dbReference type="Pfam" id="PF00923">
    <property type="entry name" value="TAL_FSA"/>
    <property type="match status" value="1"/>
</dbReference>
<comment type="caution">
    <text evidence="5">The sequence shown here is derived from an EMBL/GenBank/DDBJ whole genome shotgun (WGS) entry which is preliminary data.</text>
</comment>
<dbReference type="PIRSF" id="PIRSF036915">
    <property type="entry name" value="Trnald_Bac_Plnt"/>
    <property type="match status" value="1"/>
</dbReference>
<comment type="subcellular location">
    <subcellularLocation>
        <location evidence="4">Cytoplasm</location>
    </subcellularLocation>
</comment>
<dbReference type="GO" id="GO:0006098">
    <property type="term" value="P:pentose-phosphate shunt"/>
    <property type="evidence" value="ECO:0007669"/>
    <property type="project" value="UniProtKB-UniRule"/>
</dbReference>
<dbReference type="InterPro" id="IPR013785">
    <property type="entry name" value="Aldolase_TIM"/>
</dbReference>
<name>A0A3B0BQG1_9ACTN</name>
<keyword evidence="4" id="KW-0963">Cytoplasm</keyword>
<sequence>MRRAEGRSHGQGKGSDEVCGAGIISLLADQGVSRWLDGAEWQEPNPRRLARLVDDGLISGLALGPEPLTRSLLRRGRPVRGTGGPVTAGALRAAEGLLAAEGRRACDVLLPVHERTGGRDGHVALEAGPVADTATARRLARAVDRPNVLVALPAGPDGLAAAADCLAEGIGVDLGPVLSPAHYGKAAAAWLDGLRRAHRAGRDLSAIRAVVSVPLAPVDAAFDERLRSSSSEAARMMRGEAALASARLVFHSHERLLAGPDWRELAALGARPHRVRWTDTAVRAPGGPGTRYVDELVVRGAITTLGPATLEAVAERGNPRGDAVTGRGRAAARVLDSLEILGAPYAPTVRALASRAAALRSARWNALLAAVSGVLGAAGAAGGRIG</sequence>
<dbReference type="GO" id="GO:0004801">
    <property type="term" value="F:transaldolase activity"/>
    <property type="evidence" value="ECO:0007669"/>
    <property type="project" value="UniProtKB-UniRule"/>
</dbReference>
<dbReference type="HAMAP" id="MF_00493">
    <property type="entry name" value="Transaldolase_2"/>
    <property type="match status" value="1"/>
</dbReference>
<evidence type="ECO:0000256" key="3">
    <source>
        <dbReference type="ARBA" id="ARBA00023270"/>
    </source>
</evidence>
<evidence type="ECO:0000256" key="1">
    <source>
        <dbReference type="ARBA" id="ARBA00003518"/>
    </source>
</evidence>
<keyword evidence="3 4" id="KW-0704">Schiff base</keyword>
<comment type="catalytic activity">
    <reaction evidence="4">
        <text>D-sedoheptulose 7-phosphate + D-glyceraldehyde 3-phosphate = D-erythrose 4-phosphate + beta-D-fructose 6-phosphate</text>
        <dbReference type="Rhea" id="RHEA:17053"/>
        <dbReference type="ChEBI" id="CHEBI:16897"/>
        <dbReference type="ChEBI" id="CHEBI:57483"/>
        <dbReference type="ChEBI" id="CHEBI:57634"/>
        <dbReference type="ChEBI" id="CHEBI:59776"/>
        <dbReference type="EC" id="2.2.1.2"/>
    </reaction>
</comment>
<dbReference type="GO" id="GO:0005737">
    <property type="term" value="C:cytoplasm"/>
    <property type="evidence" value="ECO:0007669"/>
    <property type="project" value="UniProtKB-SubCell"/>
</dbReference>
<keyword evidence="4" id="KW-0570">Pentose shunt</keyword>
<comment type="caution">
    <text evidence="4">Lacks conserved residue(s) required for the propagation of feature annotation.</text>
</comment>
<dbReference type="RefSeq" id="WP_120755219.1">
    <property type="nucleotide sequence ID" value="NZ_JBFADQ010000007.1"/>
</dbReference>
<dbReference type="InterPro" id="IPR001585">
    <property type="entry name" value="TAL/FSA"/>
</dbReference>
<accession>A0A3B0BQG1</accession>
<comment type="pathway">
    <text evidence="4">Carbohydrate degradation; pentose phosphate pathway; D-glyceraldehyde 3-phosphate and beta-D-fructose 6-phosphate from D-ribose 5-phosphate and D-xylulose 5-phosphate (non-oxidative stage): step 2/3.</text>
</comment>
<dbReference type="EMBL" id="RBAM01000004">
    <property type="protein sequence ID" value="RKN74558.1"/>
    <property type="molecule type" value="Genomic_DNA"/>
</dbReference>
<gene>
    <name evidence="4" type="primary">tal</name>
    <name evidence="5" type="ORF">D7231_11965</name>
</gene>
<protein>
    <recommendedName>
        <fullName evidence="4">Transaldolase</fullName>
        <ecNumber evidence="4">2.2.1.2</ecNumber>
    </recommendedName>
</protein>
<dbReference type="UniPathway" id="UPA00115">
    <property type="reaction ID" value="UER00414"/>
</dbReference>
<evidence type="ECO:0000256" key="4">
    <source>
        <dbReference type="HAMAP-Rule" id="MF_00493"/>
    </source>
</evidence>
<evidence type="ECO:0000313" key="5">
    <source>
        <dbReference type="EMBL" id="RKN74558.1"/>
    </source>
</evidence>
<organism evidence="5 6">
    <name type="scientific">Streptomyces klenkii</name>
    <dbReference type="NCBI Taxonomy" id="1420899"/>
    <lineage>
        <taxon>Bacteria</taxon>
        <taxon>Bacillati</taxon>
        <taxon>Actinomycetota</taxon>
        <taxon>Actinomycetes</taxon>
        <taxon>Kitasatosporales</taxon>
        <taxon>Streptomycetaceae</taxon>
        <taxon>Streptomyces</taxon>
    </lineage>
</organism>
<reference evidence="5 6" key="1">
    <citation type="journal article" date="2015" name="Antonie Van Leeuwenhoek">
        <title>Streptomyces klenkii sp. nov., isolated from deep marine sediment.</title>
        <authorList>
            <person name="Veyisoglu A."/>
            <person name="Sahin N."/>
        </authorList>
    </citation>
    <scope>NUCLEOTIDE SEQUENCE [LARGE SCALE GENOMIC DNA]</scope>
    <source>
        <strain evidence="5 6">KCTC 29202</strain>
    </source>
</reference>
<keyword evidence="4" id="KW-0808">Transferase</keyword>
<dbReference type="Proteomes" id="UP000270343">
    <property type="component" value="Unassembled WGS sequence"/>
</dbReference>